<comment type="caution">
    <text evidence="8">The sequence shown here is derived from an EMBL/GenBank/DDBJ whole genome shotgun (WGS) entry which is preliminary data.</text>
</comment>
<feature type="domain" description="GH18" evidence="7">
    <location>
        <begin position="28"/>
        <end position="369"/>
    </location>
</feature>
<gene>
    <name evidence="8" type="ORF">CXB51_018084</name>
</gene>
<name>A0A8J5YEE6_9ROSI</name>
<comment type="similarity">
    <text evidence="1">Belongs to the glycosyl hydrolase 18 family. Chitinase class V subfamily.</text>
</comment>
<accession>A0A8J5YEE6</accession>
<dbReference type="FunFam" id="3.20.20.80:FF:000091">
    <property type="entry name" value="Class V chitinase CHIT5"/>
    <property type="match status" value="1"/>
</dbReference>
<protein>
    <recommendedName>
        <fullName evidence="7">GH18 domain-containing protein</fullName>
    </recommendedName>
</protein>
<dbReference type="SUPFAM" id="SSF51445">
    <property type="entry name" value="(Trans)glycosidases"/>
    <property type="match status" value="2"/>
</dbReference>
<dbReference type="AlphaFoldDB" id="A0A8J5YEE6"/>
<evidence type="ECO:0000313" key="8">
    <source>
        <dbReference type="EMBL" id="KAG8487713.1"/>
    </source>
</evidence>
<dbReference type="PANTHER" id="PTHR11177">
    <property type="entry name" value="CHITINASE"/>
    <property type="match status" value="1"/>
</dbReference>
<dbReference type="SMART" id="SM00636">
    <property type="entry name" value="Glyco_18"/>
    <property type="match status" value="2"/>
</dbReference>
<dbReference type="EMBL" id="JAHUZN010000007">
    <property type="protein sequence ID" value="KAG8487713.1"/>
    <property type="molecule type" value="Genomic_DNA"/>
</dbReference>
<proteinExistence type="inferred from homology"/>
<keyword evidence="4" id="KW-0325">Glycoprotein</keyword>
<dbReference type="GO" id="GO:0008061">
    <property type="term" value="F:chitin binding"/>
    <property type="evidence" value="ECO:0007669"/>
    <property type="project" value="InterPro"/>
</dbReference>
<dbReference type="Gene3D" id="3.10.50.10">
    <property type="match status" value="2"/>
</dbReference>
<dbReference type="InterPro" id="IPR029070">
    <property type="entry name" value="Chitinase_insertion_sf"/>
</dbReference>
<dbReference type="CDD" id="cd02879">
    <property type="entry name" value="GH18_plant_chitinase_class_V"/>
    <property type="match status" value="2"/>
</dbReference>
<dbReference type="InterPro" id="IPR050314">
    <property type="entry name" value="Glycosyl_Hydrlase_18"/>
</dbReference>
<evidence type="ECO:0000256" key="1">
    <source>
        <dbReference type="ARBA" id="ARBA00008682"/>
    </source>
</evidence>
<feature type="signal peptide" evidence="6">
    <location>
        <begin position="1"/>
        <end position="25"/>
    </location>
</feature>
<dbReference type="InterPro" id="IPR001223">
    <property type="entry name" value="Glyco_hydro18_cat"/>
</dbReference>
<keyword evidence="9" id="KW-1185">Reference proteome</keyword>
<organism evidence="8 9">
    <name type="scientific">Gossypium anomalum</name>
    <dbReference type="NCBI Taxonomy" id="47600"/>
    <lineage>
        <taxon>Eukaryota</taxon>
        <taxon>Viridiplantae</taxon>
        <taxon>Streptophyta</taxon>
        <taxon>Embryophyta</taxon>
        <taxon>Tracheophyta</taxon>
        <taxon>Spermatophyta</taxon>
        <taxon>Magnoliopsida</taxon>
        <taxon>eudicotyledons</taxon>
        <taxon>Gunneridae</taxon>
        <taxon>Pentapetalae</taxon>
        <taxon>rosids</taxon>
        <taxon>malvids</taxon>
        <taxon>Malvales</taxon>
        <taxon>Malvaceae</taxon>
        <taxon>Malvoideae</taxon>
        <taxon>Gossypium</taxon>
    </lineage>
</organism>
<reference evidence="8 9" key="1">
    <citation type="journal article" date="2021" name="bioRxiv">
        <title>The Gossypium anomalum genome as a resource for cotton improvement and evolutionary analysis of hybrid incompatibility.</title>
        <authorList>
            <person name="Grover C.E."/>
            <person name="Yuan D."/>
            <person name="Arick M.A."/>
            <person name="Miller E.R."/>
            <person name="Hu G."/>
            <person name="Peterson D.G."/>
            <person name="Wendel J.F."/>
            <person name="Udall J.A."/>
        </authorList>
    </citation>
    <scope>NUCLEOTIDE SEQUENCE [LARGE SCALE GENOMIC DNA]</scope>
    <source>
        <strain evidence="8">JFW-Udall</strain>
        <tissue evidence="8">Leaf</tissue>
    </source>
</reference>
<dbReference type="GO" id="GO:0005576">
    <property type="term" value="C:extracellular region"/>
    <property type="evidence" value="ECO:0007669"/>
    <property type="project" value="TreeGrafter"/>
</dbReference>
<feature type="domain" description="GH18" evidence="7">
    <location>
        <begin position="435"/>
        <end position="775"/>
    </location>
</feature>
<evidence type="ECO:0000256" key="5">
    <source>
        <dbReference type="ARBA" id="ARBA00023295"/>
    </source>
</evidence>
<keyword evidence="3" id="KW-0378">Hydrolase</keyword>
<dbReference type="Proteomes" id="UP000701853">
    <property type="component" value="Chromosome 7"/>
</dbReference>
<sequence>MAAKLLSFLFFSFHFLVFQLHFSAGQDVVRAAYWSAGSEFPVSDIDSTLFTHLFCAFADLDSQTNQVTVSSANQARFSTFTETVQLKNPSIKTLLSIGGGSSSASDFASMASQANTRKSFIDSSINIARSYGFHGLDLDWEYPSTPTEMNNLGLLLNEWRVALVNEAANTGNSRLLLSAAFFRNSDYYTLDYPIQAIQNSLDWINVMAYDFYGPGWSTVTGPPAALYNPGTQVSGDYGITSWIQSGIPSNKLVLGFPFYGYAWQLVDANNHGFFAPTSGPAITPNGDLGYGQIKDFISANSATEVYNATVVSNYCYAGTTWIGFDDTESITAKVSYCKQKGLLGYFAWHVGADDGWTLSRAASETWGSVGYFLPATQVGQCHVLGASSISVGHCYIYYTIQSCIWNSTMAAKLLSFLLFCSHFLLQLHFSAGQNVVRAAYWSADSGFPVPDIDSTLFTHLFCAFADLDPQTNQVTISSANQARFSTFTETVQLKNPSIKTLLSIGGGSSSASDFASMASQANTRKSFIDSSIKLARSNSFRGLDLDWENLSTLPQKTNLGLLLQEWRAAVDKESATTGNSKLLLSAALPFRNSDYPIQAIQNSLDWINVMAYDFNAPGRSTVTGPPAALYNPGTQLSGDYGIRSWTQSGSGIPSNKLVLGLPFYGYAWRLVDANNHGFSAPASGPAVSPKGELGYGQIKNFISANRATKVYDTAVGSNYCYAGTTWIGYDDTESIRAKVSYVKQNGLLGYFAWHIGADDDGRTPSRAVMYYHMIIF</sequence>
<dbReference type="FunFam" id="3.10.50.10:FF:000003">
    <property type="entry name" value="Class V chitinase CHIT5b"/>
    <property type="match status" value="2"/>
</dbReference>
<dbReference type="PANTHER" id="PTHR11177:SF383">
    <property type="entry name" value="GLYCOSYL HYDROLASE FAMILY PROTEIN WITH CHITINASE INSERTION DOMAIN-CONTAINING PROTEIN"/>
    <property type="match status" value="1"/>
</dbReference>
<keyword evidence="5" id="KW-0326">Glycosidase</keyword>
<dbReference type="OrthoDB" id="73875at2759"/>
<dbReference type="InterPro" id="IPR017853">
    <property type="entry name" value="GH"/>
</dbReference>
<feature type="chain" id="PRO_5035302178" description="GH18 domain-containing protein" evidence="6">
    <location>
        <begin position="26"/>
        <end position="776"/>
    </location>
</feature>
<dbReference type="GO" id="GO:0004568">
    <property type="term" value="F:chitinase activity"/>
    <property type="evidence" value="ECO:0007669"/>
    <property type="project" value="TreeGrafter"/>
</dbReference>
<evidence type="ECO:0000256" key="3">
    <source>
        <dbReference type="ARBA" id="ARBA00022801"/>
    </source>
</evidence>
<dbReference type="Gene3D" id="3.20.20.80">
    <property type="entry name" value="Glycosidases"/>
    <property type="match status" value="2"/>
</dbReference>
<dbReference type="GO" id="GO:0006032">
    <property type="term" value="P:chitin catabolic process"/>
    <property type="evidence" value="ECO:0007669"/>
    <property type="project" value="TreeGrafter"/>
</dbReference>
<keyword evidence="2 6" id="KW-0732">Signal</keyword>
<dbReference type="SUPFAM" id="SSF54556">
    <property type="entry name" value="Chitinase insertion domain"/>
    <property type="match status" value="2"/>
</dbReference>
<dbReference type="Pfam" id="PF00704">
    <property type="entry name" value="Glyco_hydro_18"/>
    <property type="match status" value="2"/>
</dbReference>
<evidence type="ECO:0000256" key="4">
    <source>
        <dbReference type="ARBA" id="ARBA00023180"/>
    </source>
</evidence>
<evidence type="ECO:0000259" key="7">
    <source>
        <dbReference type="PROSITE" id="PS51910"/>
    </source>
</evidence>
<evidence type="ECO:0000313" key="9">
    <source>
        <dbReference type="Proteomes" id="UP000701853"/>
    </source>
</evidence>
<dbReference type="PROSITE" id="PS51910">
    <property type="entry name" value="GH18_2"/>
    <property type="match status" value="2"/>
</dbReference>
<evidence type="ECO:0000256" key="6">
    <source>
        <dbReference type="SAM" id="SignalP"/>
    </source>
</evidence>
<dbReference type="InterPro" id="IPR011583">
    <property type="entry name" value="Chitinase_II/V-like_cat"/>
</dbReference>
<dbReference type="GO" id="GO:0005975">
    <property type="term" value="P:carbohydrate metabolic process"/>
    <property type="evidence" value="ECO:0007669"/>
    <property type="project" value="InterPro"/>
</dbReference>
<evidence type="ECO:0000256" key="2">
    <source>
        <dbReference type="ARBA" id="ARBA00022729"/>
    </source>
</evidence>